<feature type="non-terminal residue" evidence="1">
    <location>
        <position position="1"/>
    </location>
</feature>
<reference evidence="1" key="1">
    <citation type="journal article" date="2014" name="Front. Microbiol.">
        <title>High frequency of phylogenetically diverse reductive dehalogenase-homologous genes in deep subseafloor sedimentary metagenomes.</title>
        <authorList>
            <person name="Kawai M."/>
            <person name="Futagami T."/>
            <person name="Toyoda A."/>
            <person name="Takaki Y."/>
            <person name="Nishi S."/>
            <person name="Hori S."/>
            <person name="Arai W."/>
            <person name="Tsubouchi T."/>
            <person name="Morono Y."/>
            <person name="Uchiyama I."/>
            <person name="Ito T."/>
            <person name="Fujiyama A."/>
            <person name="Inagaki F."/>
            <person name="Takami H."/>
        </authorList>
    </citation>
    <scope>NUCLEOTIDE SEQUENCE</scope>
    <source>
        <strain evidence="1">Expedition CK06-06</strain>
    </source>
</reference>
<accession>X0RPY8</accession>
<sequence>KPIVVPDGVIYNMIELTNTNELLQYSPSIDFLTDY</sequence>
<name>X0RPY8_9ZZZZ</name>
<proteinExistence type="predicted"/>
<dbReference type="AlphaFoldDB" id="X0RPY8"/>
<evidence type="ECO:0000313" key="1">
    <source>
        <dbReference type="EMBL" id="GAF70848.1"/>
    </source>
</evidence>
<dbReference type="EMBL" id="BARS01005276">
    <property type="protein sequence ID" value="GAF70848.1"/>
    <property type="molecule type" value="Genomic_DNA"/>
</dbReference>
<organism evidence="1">
    <name type="scientific">marine sediment metagenome</name>
    <dbReference type="NCBI Taxonomy" id="412755"/>
    <lineage>
        <taxon>unclassified sequences</taxon>
        <taxon>metagenomes</taxon>
        <taxon>ecological metagenomes</taxon>
    </lineage>
</organism>
<protein>
    <submittedName>
        <fullName evidence="1">Uncharacterized protein</fullName>
    </submittedName>
</protein>
<gene>
    <name evidence="1" type="ORF">S01H1_10327</name>
</gene>
<comment type="caution">
    <text evidence="1">The sequence shown here is derived from an EMBL/GenBank/DDBJ whole genome shotgun (WGS) entry which is preliminary data.</text>
</comment>